<dbReference type="EMBL" id="JAWJWF010000001">
    <property type="protein sequence ID" value="KAK6641910.1"/>
    <property type="molecule type" value="Genomic_DNA"/>
</dbReference>
<organism evidence="2 3">
    <name type="scientific">Polyplax serrata</name>
    <name type="common">Common mouse louse</name>
    <dbReference type="NCBI Taxonomy" id="468196"/>
    <lineage>
        <taxon>Eukaryota</taxon>
        <taxon>Metazoa</taxon>
        <taxon>Ecdysozoa</taxon>
        <taxon>Arthropoda</taxon>
        <taxon>Hexapoda</taxon>
        <taxon>Insecta</taxon>
        <taxon>Pterygota</taxon>
        <taxon>Neoptera</taxon>
        <taxon>Paraneoptera</taxon>
        <taxon>Psocodea</taxon>
        <taxon>Troctomorpha</taxon>
        <taxon>Phthiraptera</taxon>
        <taxon>Anoplura</taxon>
        <taxon>Polyplacidae</taxon>
        <taxon>Polyplax</taxon>
    </lineage>
</organism>
<reference evidence="2 3" key="1">
    <citation type="submission" date="2023-09" db="EMBL/GenBank/DDBJ databases">
        <title>Genomes of two closely related lineages of the louse Polyplax serrata with different host specificities.</title>
        <authorList>
            <person name="Martinu J."/>
            <person name="Tarabai H."/>
            <person name="Stefka J."/>
            <person name="Hypsa V."/>
        </authorList>
    </citation>
    <scope>NUCLEOTIDE SEQUENCE [LARGE SCALE GENOMIC DNA]</scope>
    <source>
        <strain evidence="2">98ZLc_SE</strain>
    </source>
</reference>
<evidence type="ECO:0000313" key="2">
    <source>
        <dbReference type="EMBL" id="KAK6641910.1"/>
    </source>
</evidence>
<keyword evidence="3" id="KW-1185">Reference proteome</keyword>
<sequence>MGKGGREADFLVGRHKGWTSPAQPLPGAPTYEQLQEMGRNLVYRAVTCRSCVALGLATFGTNAPRPERSDKLAVARVPASSIAESLGSRTSAQDKMVPMTGSNWL</sequence>
<proteinExistence type="predicted"/>
<protein>
    <submittedName>
        <fullName evidence="2">Uncharacterized protein</fullName>
    </submittedName>
</protein>
<dbReference type="Proteomes" id="UP001359485">
    <property type="component" value="Unassembled WGS sequence"/>
</dbReference>
<comment type="caution">
    <text evidence="2">The sequence shown here is derived from an EMBL/GenBank/DDBJ whole genome shotgun (WGS) entry which is preliminary data.</text>
</comment>
<evidence type="ECO:0000313" key="3">
    <source>
        <dbReference type="Proteomes" id="UP001359485"/>
    </source>
</evidence>
<accession>A0ABR1BEP1</accession>
<evidence type="ECO:0000256" key="1">
    <source>
        <dbReference type="SAM" id="MobiDB-lite"/>
    </source>
</evidence>
<feature type="region of interest" description="Disordered" evidence="1">
    <location>
        <begin position="83"/>
        <end position="105"/>
    </location>
</feature>
<gene>
    <name evidence="2" type="ORF">RUM44_013630</name>
</gene>
<name>A0ABR1BEP1_POLSC</name>